<dbReference type="CDD" id="cd03858">
    <property type="entry name" value="M14_CP_N-E_like"/>
    <property type="match status" value="1"/>
</dbReference>
<dbReference type="CDD" id="cd11308">
    <property type="entry name" value="Peptidase_M14NE-CP-C_like"/>
    <property type="match status" value="1"/>
</dbReference>
<accession>A0ABM4C6L2</accession>
<evidence type="ECO:0000256" key="3">
    <source>
        <dbReference type="ARBA" id="ARBA00022645"/>
    </source>
</evidence>
<dbReference type="Gene3D" id="2.30.30.190">
    <property type="entry name" value="CAP Gly-rich-like domain"/>
    <property type="match status" value="1"/>
</dbReference>
<evidence type="ECO:0000256" key="4">
    <source>
        <dbReference type="ARBA" id="ARBA00022723"/>
    </source>
</evidence>
<keyword evidence="7" id="KW-0325">Glycoprotein</keyword>
<dbReference type="InterPro" id="IPR050753">
    <property type="entry name" value="Peptidase_M14_domain"/>
</dbReference>
<evidence type="ECO:0000313" key="13">
    <source>
        <dbReference type="Proteomes" id="UP001652625"/>
    </source>
</evidence>
<dbReference type="InterPro" id="IPR008969">
    <property type="entry name" value="CarboxyPept-like_regulatory"/>
</dbReference>
<dbReference type="PANTHER" id="PTHR11532">
    <property type="entry name" value="PROTEASE M14 CARBOXYPEPTIDASE"/>
    <property type="match status" value="1"/>
</dbReference>
<dbReference type="Pfam" id="PF00246">
    <property type="entry name" value="Peptidase_M14"/>
    <property type="match status" value="1"/>
</dbReference>
<dbReference type="InterPro" id="IPR057247">
    <property type="entry name" value="CARBOXYPEPT_ZN_2"/>
</dbReference>
<dbReference type="PROSITE" id="PS00133">
    <property type="entry name" value="CARBOXYPEPT_ZN_2"/>
    <property type="match status" value="1"/>
</dbReference>
<dbReference type="SMART" id="SM00631">
    <property type="entry name" value="Zn_pept"/>
    <property type="match status" value="1"/>
</dbReference>
<feature type="compositionally biased region" description="Basic and acidic residues" evidence="9">
    <location>
        <begin position="521"/>
        <end position="537"/>
    </location>
</feature>
<dbReference type="Gene3D" id="2.60.40.1120">
    <property type="entry name" value="Carboxypeptidase-like, regulatory domain"/>
    <property type="match status" value="1"/>
</dbReference>
<keyword evidence="3 14" id="KW-0645">Protease</keyword>
<dbReference type="InterPro" id="IPR000834">
    <property type="entry name" value="Peptidase_M14"/>
</dbReference>
<dbReference type="PROSITE" id="PS52035">
    <property type="entry name" value="PEPTIDASE_M14"/>
    <property type="match status" value="1"/>
</dbReference>
<keyword evidence="10" id="KW-0732">Signal</keyword>
<sequence>MKIGVIILLSLLVNIESKRKHHRRRHKLTANNEASETVPYNYAYPTTSVDSHQLTSTDAKAENDRSNVQPDQQKTQWKNHTIPYLKEYMEEIGEGKVKHHNYESLTWFMKFYAEEYPEIARMYEIGTTVQNRKMWVMEISDNVGFHEPGEPEMKYIGNVHGNEVIGREILLQLIKYLCENYGKDEKVTDLVDKTRIHILPSMNPDGYELAAARKKSESPDVTEDVIGRLNANGVDLNRNFPDQFFELNTETFEPETAAVISWIKKYPFTLSASFHSGALVVTYPFDDSPSGQSAYSATPDDDLFRQIAKSYSENHPQMHLANPKMNCTHALKRFTDGISNGAAWSSLNGGMQDYNYVRSNCYEVTVELGCHKFPREEDLESYWRDNKKPLIKFIEMASKGIKGFVKDENGNSIKGARISIGDRKHDIRSAEDGDYWRLLVPGTYEVECRAKGFHAVSKNVEVGTGDAVFVNFTMVPKVEDELEATLGHVNKATFITHDVMYRYDGRDSGNAVPKEVIKSVEEQQAGREGVTEVHEATNSEDSFGSGSGLDEATQAQKLAESLAINTVPISKSMRHSHAAKRIYEREYVPIPKEKRAKISRPEKKKMKVEKKNKKSSKSKTTAKNLMGIKGAANNTSNTSSIEKQQDQKNGSNATDNENVLKAVESMFHIKPSIGMHVRCKITGKSEPIKGTLKYMGHIKNLPKKSNIIVAGIELDHEEDLGTDGTFLGKRYFISPSKKGYFVPMKNCSPV</sequence>
<evidence type="ECO:0000256" key="2">
    <source>
        <dbReference type="ARBA" id="ARBA00005988"/>
    </source>
</evidence>
<feature type="region of interest" description="Disordered" evidence="9">
    <location>
        <begin position="51"/>
        <end position="74"/>
    </location>
</feature>
<dbReference type="SUPFAM" id="SSF74924">
    <property type="entry name" value="Cap-Gly domain"/>
    <property type="match status" value="1"/>
</dbReference>
<evidence type="ECO:0000259" key="12">
    <source>
        <dbReference type="PROSITE" id="PS52035"/>
    </source>
</evidence>
<dbReference type="Gene3D" id="3.40.630.10">
    <property type="entry name" value="Zn peptidases"/>
    <property type="match status" value="1"/>
</dbReference>
<evidence type="ECO:0000256" key="8">
    <source>
        <dbReference type="PROSITE-ProRule" id="PRU01379"/>
    </source>
</evidence>
<dbReference type="Pfam" id="PF01302">
    <property type="entry name" value="CAP_GLY"/>
    <property type="match status" value="1"/>
</dbReference>
<evidence type="ECO:0000256" key="6">
    <source>
        <dbReference type="ARBA" id="ARBA00022833"/>
    </source>
</evidence>
<dbReference type="GO" id="GO:0004180">
    <property type="term" value="F:carboxypeptidase activity"/>
    <property type="evidence" value="ECO:0007669"/>
    <property type="project" value="UniProtKB-KW"/>
</dbReference>
<dbReference type="InterPro" id="IPR036859">
    <property type="entry name" value="CAP-Gly_dom_sf"/>
</dbReference>
<evidence type="ECO:0000256" key="10">
    <source>
        <dbReference type="SAM" id="SignalP"/>
    </source>
</evidence>
<evidence type="ECO:0000256" key="1">
    <source>
        <dbReference type="ARBA" id="ARBA00001947"/>
    </source>
</evidence>
<proteinExistence type="inferred from homology"/>
<keyword evidence="3 14" id="KW-0121">Carboxypeptidase</keyword>
<feature type="signal peptide" evidence="10">
    <location>
        <begin position="1"/>
        <end position="17"/>
    </location>
</feature>
<name>A0ABM4C6L2_HYDVU</name>
<feature type="active site" description="Proton donor/acceptor" evidence="8">
    <location>
        <position position="367"/>
    </location>
</feature>
<evidence type="ECO:0000256" key="7">
    <source>
        <dbReference type="ARBA" id="ARBA00023180"/>
    </source>
</evidence>
<dbReference type="GeneID" id="100208105"/>
<dbReference type="SUPFAM" id="SSF49464">
    <property type="entry name" value="Carboxypeptidase regulatory domain-like"/>
    <property type="match status" value="1"/>
</dbReference>
<dbReference type="InterPro" id="IPR057246">
    <property type="entry name" value="CARBOXYPEPT_ZN_1"/>
</dbReference>
<dbReference type="PROSITE" id="PS50245">
    <property type="entry name" value="CAP_GLY_2"/>
    <property type="match status" value="1"/>
</dbReference>
<dbReference type="PRINTS" id="PR00765">
    <property type="entry name" value="CRBOXYPTASEA"/>
</dbReference>
<evidence type="ECO:0000256" key="5">
    <source>
        <dbReference type="ARBA" id="ARBA00022801"/>
    </source>
</evidence>
<keyword evidence="5" id="KW-0378">Hydrolase</keyword>
<dbReference type="InterPro" id="IPR000938">
    <property type="entry name" value="CAP-Gly_domain"/>
</dbReference>
<dbReference type="PROSITE" id="PS00132">
    <property type="entry name" value="CARBOXYPEPT_ZN_1"/>
    <property type="match status" value="1"/>
</dbReference>
<comment type="cofactor">
    <cofactor evidence="1">
        <name>Zn(2+)</name>
        <dbReference type="ChEBI" id="CHEBI:29105"/>
    </cofactor>
</comment>
<organism evidence="13 14">
    <name type="scientific">Hydra vulgaris</name>
    <name type="common">Hydra</name>
    <name type="synonym">Hydra attenuata</name>
    <dbReference type="NCBI Taxonomy" id="6087"/>
    <lineage>
        <taxon>Eukaryota</taxon>
        <taxon>Metazoa</taxon>
        <taxon>Cnidaria</taxon>
        <taxon>Hydrozoa</taxon>
        <taxon>Hydroidolina</taxon>
        <taxon>Anthoathecata</taxon>
        <taxon>Aplanulata</taxon>
        <taxon>Hydridae</taxon>
        <taxon>Hydra</taxon>
    </lineage>
</organism>
<feature type="chain" id="PRO_5046964103" evidence="10">
    <location>
        <begin position="18"/>
        <end position="750"/>
    </location>
</feature>
<feature type="domain" description="Peptidase M14" evidence="12">
    <location>
        <begin position="98"/>
        <end position="397"/>
    </location>
</feature>
<evidence type="ECO:0000313" key="14">
    <source>
        <dbReference type="RefSeq" id="XP_065657239.1"/>
    </source>
</evidence>
<feature type="region of interest" description="Disordered" evidence="9">
    <location>
        <begin position="593"/>
        <end position="654"/>
    </location>
</feature>
<dbReference type="Proteomes" id="UP001652625">
    <property type="component" value="Chromosome 07"/>
</dbReference>
<keyword evidence="6" id="KW-0862">Zinc</keyword>
<keyword evidence="4" id="KW-0479">Metal-binding</keyword>
<gene>
    <name evidence="14" type="primary">LOC100208105</name>
</gene>
<reference evidence="14" key="1">
    <citation type="submission" date="2025-08" db="UniProtKB">
        <authorList>
            <consortium name="RefSeq"/>
        </authorList>
    </citation>
    <scope>IDENTIFICATION</scope>
</reference>
<evidence type="ECO:0000256" key="9">
    <source>
        <dbReference type="SAM" id="MobiDB-lite"/>
    </source>
</evidence>
<dbReference type="PANTHER" id="PTHR11532:SF73">
    <property type="entry name" value="CARBOXYPEPTIDASE D"/>
    <property type="match status" value="1"/>
</dbReference>
<dbReference type="SUPFAM" id="SSF53187">
    <property type="entry name" value="Zn-dependent exopeptidases"/>
    <property type="match status" value="1"/>
</dbReference>
<feature type="domain" description="CAP-Gly" evidence="11">
    <location>
        <begin position="710"/>
        <end position="743"/>
    </location>
</feature>
<protein>
    <submittedName>
        <fullName evidence="14">Carboxypeptidase D</fullName>
    </submittedName>
</protein>
<comment type="similarity">
    <text evidence="2 8">Belongs to the peptidase M14 family.</text>
</comment>
<keyword evidence="13" id="KW-1185">Reference proteome</keyword>
<dbReference type="RefSeq" id="XP_065657239.1">
    <property type="nucleotide sequence ID" value="XM_065801167.1"/>
</dbReference>
<feature type="compositionally biased region" description="Polar residues" evidence="9">
    <location>
        <begin position="632"/>
        <end position="654"/>
    </location>
</feature>
<dbReference type="SMART" id="SM01052">
    <property type="entry name" value="CAP_GLY"/>
    <property type="match status" value="1"/>
</dbReference>
<dbReference type="Pfam" id="PF13620">
    <property type="entry name" value="CarboxypepD_reg"/>
    <property type="match status" value="1"/>
</dbReference>
<evidence type="ECO:0000259" key="11">
    <source>
        <dbReference type="PROSITE" id="PS50245"/>
    </source>
</evidence>
<feature type="compositionally biased region" description="Basic residues" evidence="9">
    <location>
        <begin position="594"/>
        <end position="617"/>
    </location>
</feature>
<feature type="region of interest" description="Disordered" evidence="9">
    <location>
        <begin position="521"/>
        <end position="549"/>
    </location>
</feature>